<evidence type="ECO:0000313" key="3">
    <source>
        <dbReference type="Proteomes" id="UP000249135"/>
    </source>
</evidence>
<dbReference type="SUPFAM" id="SSF75304">
    <property type="entry name" value="Amidase signature (AS) enzymes"/>
    <property type="match status" value="1"/>
</dbReference>
<dbReference type="InterPro" id="IPR020556">
    <property type="entry name" value="Amidase_CS"/>
</dbReference>
<comment type="caution">
    <text evidence="2">The sequence shown here is derived from an EMBL/GenBank/DDBJ whole genome shotgun (WGS) entry which is preliminary data.</text>
</comment>
<feature type="domain" description="Amidase" evidence="1">
    <location>
        <begin position="25"/>
        <end position="448"/>
    </location>
</feature>
<proteinExistence type="predicted"/>
<reference evidence="2 3" key="1">
    <citation type="submission" date="2017-08" db="EMBL/GenBank/DDBJ databases">
        <title>Infants hospitalized years apart are colonized by the same room-sourced microbial strains.</title>
        <authorList>
            <person name="Brooks B."/>
            <person name="Olm M.R."/>
            <person name="Firek B.A."/>
            <person name="Baker R."/>
            <person name="Thomas B.C."/>
            <person name="Morowitz M.J."/>
            <person name="Banfield J.F."/>
        </authorList>
    </citation>
    <scope>NUCLEOTIDE SEQUENCE [LARGE SCALE GENOMIC DNA]</scope>
    <source>
        <strain evidence="2">S2_005_003_R2_41</strain>
    </source>
</reference>
<dbReference type="NCBIfam" id="NF005688">
    <property type="entry name" value="PRK07488.1"/>
    <property type="match status" value="1"/>
</dbReference>
<dbReference type="InterPro" id="IPR023631">
    <property type="entry name" value="Amidase_dom"/>
</dbReference>
<gene>
    <name evidence="2" type="primary">iaaH</name>
    <name evidence="2" type="ORF">DI563_00925</name>
</gene>
<dbReference type="GO" id="GO:0016787">
    <property type="term" value="F:hydrolase activity"/>
    <property type="evidence" value="ECO:0007669"/>
    <property type="project" value="UniProtKB-KW"/>
</dbReference>
<accession>A0A2W5QTI1</accession>
<dbReference type="PROSITE" id="PS00571">
    <property type="entry name" value="AMIDASES"/>
    <property type="match status" value="1"/>
</dbReference>
<organism evidence="2 3">
    <name type="scientific">Variovorax paradoxus</name>
    <dbReference type="NCBI Taxonomy" id="34073"/>
    <lineage>
        <taxon>Bacteria</taxon>
        <taxon>Pseudomonadati</taxon>
        <taxon>Pseudomonadota</taxon>
        <taxon>Betaproteobacteria</taxon>
        <taxon>Burkholderiales</taxon>
        <taxon>Comamonadaceae</taxon>
        <taxon>Variovorax</taxon>
    </lineage>
</organism>
<dbReference type="InterPro" id="IPR036928">
    <property type="entry name" value="AS_sf"/>
</dbReference>
<sequence length="468" mass="48763">MNAIDLPLSAIRKLLDGAIVSSLDLAEACIARSQAHSDLNVWVCFDPEALRKEARDADRRLAAGERLPLLGIPIALKDNIEAAGMPCGAGTASLNGRLPQADAELVARLRAAGAVIAGKVGMHELAFGITTNNAVTGAVRNPWDRARIPGGSSGGSGAVVGAHIVPASIGTDTGGSVRVPAALCGVSGFRPTVGRVPSQGTAPISLTRDTAGPLAYTIADCALLDEVMTGTRSEQMKVSLQGLRLGVPRLPFWNDLEPELQHVAESALSALRQAGVEFVDVDMSALSELNASVSFPVVFFEFVRDMREYLDVRGRGVAVEELIAAVGSPDVRGAVGTLLTGGGIPEDVYESALGARAQMQALYKQTFDLHRIEALVFPTTPRVAAFIGEDETVELNGAQLPTFGTFIRNTDPGSNASLPGVTIPLGLAHSLPVGLALDGPMNSDHRLLAIAEAVQSALPSAPLFANPN</sequence>
<dbReference type="PANTHER" id="PTHR11895">
    <property type="entry name" value="TRANSAMIDASE"/>
    <property type="match status" value="1"/>
</dbReference>
<keyword evidence="2" id="KW-0378">Hydrolase</keyword>
<dbReference type="Proteomes" id="UP000249135">
    <property type="component" value="Unassembled WGS sequence"/>
</dbReference>
<dbReference type="InterPro" id="IPR000120">
    <property type="entry name" value="Amidase"/>
</dbReference>
<dbReference type="EMBL" id="QFPP01000003">
    <property type="protein sequence ID" value="PZQ78255.1"/>
    <property type="molecule type" value="Genomic_DNA"/>
</dbReference>
<evidence type="ECO:0000313" key="2">
    <source>
        <dbReference type="EMBL" id="PZQ78255.1"/>
    </source>
</evidence>
<dbReference type="PANTHER" id="PTHR11895:SF151">
    <property type="entry name" value="GLUTAMYL-TRNA(GLN) AMIDOTRANSFERASE SUBUNIT A"/>
    <property type="match status" value="1"/>
</dbReference>
<dbReference type="Pfam" id="PF01425">
    <property type="entry name" value="Amidase"/>
    <property type="match status" value="1"/>
</dbReference>
<name>A0A2W5QTI1_VARPD</name>
<evidence type="ECO:0000259" key="1">
    <source>
        <dbReference type="Pfam" id="PF01425"/>
    </source>
</evidence>
<dbReference type="AlphaFoldDB" id="A0A2W5QTI1"/>
<protein>
    <submittedName>
        <fullName evidence="2">Indoleacetamide hydrolase</fullName>
    </submittedName>
</protein>
<dbReference type="Gene3D" id="3.90.1300.10">
    <property type="entry name" value="Amidase signature (AS) domain"/>
    <property type="match status" value="1"/>
</dbReference>